<dbReference type="AlphaFoldDB" id="A0A4V6LZG9"/>
<dbReference type="EMBL" id="LR594052">
    <property type="protein sequence ID" value="VTT44570.1"/>
    <property type="molecule type" value="Genomic_DNA"/>
</dbReference>
<evidence type="ECO:0000313" key="1">
    <source>
        <dbReference type="EMBL" id="VTT44570.1"/>
    </source>
</evidence>
<organism evidence="1 2">
    <name type="scientific">Streptococcus porcinus</name>
    <dbReference type="NCBI Taxonomy" id="1340"/>
    <lineage>
        <taxon>Bacteria</taxon>
        <taxon>Bacillati</taxon>
        <taxon>Bacillota</taxon>
        <taxon>Bacilli</taxon>
        <taxon>Lactobacillales</taxon>
        <taxon>Streptococcaceae</taxon>
        <taxon>Streptococcus</taxon>
    </lineage>
</organism>
<protein>
    <submittedName>
        <fullName evidence="1">Uncharacterized protein</fullName>
    </submittedName>
</protein>
<sequence>MKYAILSNGMQMPIEELLLNDDDLATCVGKSKKQVQKFLREMEKDPVGQQYISHFSRRSTNLPAFKAWIFYRENQKYKAKKEPFKFKIGDNIC</sequence>
<reference evidence="1 2" key="1">
    <citation type="submission" date="2019-05" db="EMBL/GenBank/DDBJ databases">
        <authorList>
            <consortium name="Pathogen Informatics"/>
        </authorList>
    </citation>
    <scope>NUCLEOTIDE SEQUENCE [LARGE SCALE GENOMIC DNA]</scope>
    <source>
        <strain evidence="1 2">NCTC10924</strain>
    </source>
</reference>
<proteinExistence type="predicted"/>
<name>A0A4V6LZG9_STRPO</name>
<gene>
    <name evidence="1" type="ORF">NCTC10924_01166</name>
</gene>
<dbReference type="Proteomes" id="UP000306241">
    <property type="component" value="Chromosome"/>
</dbReference>
<accession>A0A4V6LZG9</accession>
<dbReference type="RefSeq" id="WP_180687832.1">
    <property type="nucleotide sequence ID" value="NZ_FZQN01000001.1"/>
</dbReference>
<evidence type="ECO:0000313" key="2">
    <source>
        <dbReference type="Proteomes" id="UP000306241"/>
    </source>
</evidence>